<gene>
    <name evidence="1" type="ORF">CcrRogue_gp291</name>
</gene>
<sequence length="130" mass="14417">MSKPSIAVVGFVSSTPNFFEIVDLKVVDDSRRPGDGRMFARDADTVNPCPPWVEFQIVLGVFDTYEQAAAAREKSRADYKAAGAEVEKTNGELMRATRAYEAAILAHNEAKTEQRRASRQAFLGTPTDYR</sequence>
<organism evidence="1 2">
    <name type="scientific">Caulobacter phage CcrRogue</name>
    <dbReference type="NCBI Taxonomy" id="2927986"/>
    <lineage>
        <taxon>Viruses</taxon>
        <taxon>Duplodnaviria</taxon>
        <taxon>Heunggongvirae</taxon>
        <taxon>Uroviricota</taxon>
        <taxon>Caudoviricetes</taxon>
        <taxon>Jeanschmidtviridae</taxon>
        <taxon>Poindextervirus</taxon>
        <taxon>Poindextervirus rogue</taxon>
    </lineage>
</organism>
<accession>K4JSP4</accession>
<reference evidence="1 2" key="1">
    <citation type="journal article" date="2012" name="BMC Genomics">
        <title>The Caulobacter crescentus phage phiCbK: genomics of a canonical phage.</title>
        <authorList>
            <person name="Gill J.J."/>
            <person name="Berry J.D."/>
            <person name="Russell W.K."/>
            <person name="Lessor L."/>
            <person name="Escobar Garcia D.A."/>
            <person name="Hernandez D."/>
            <person name="Kane A."/>
            <person name="Keene J."/>
            <person name="Maddox M."/>
            <person name="Martin R."/>
            <person name="Mohan S."/>
            <person name="Thorn A.M."/>
            <person name="Russell D.H."/>
            <person name="Young R."/>
        </authorList>
    </citation>
    <scope>NUCLEOTIDE SEQUENCE [LARGE SCALE GENOMIC DNA]</scope>
</reference>
<dbReference type="EMBL" id="JX100814">
    <property type="protein sequence ID" value="AFU86773.1"/>
    <property type="molecule type" value="Genomic_DNA"/>
</dbReference>
<protein>
    <submittedName>
        <fullName evidence="1">Uncharacterized protein</fullName>
    </submittedName>
</protein>
<keyword evidence="2" id="KW-1185">Reference proteome</keyword>
<name>K4JSP4_9CAUD</name>
<evidence type="ECO:0000313" key="1">
    <source>
        <dbReference type="EMBL" id="AFU86773.1"/>
    </source>
</evidence>
<dbReference type="Proteomes" id="UP000000461">
    <property type="component" value="Segment"/>
</dbReference>
<evidence type="ECO:0000313" key="2">
    <source>
        <dbReference type="Proteomes" id="UP000000461"/>
    </source>
</evidence>
<dbReference type="KEGG" id="vg:13996072"/>
<proteinExistence type="predicted"/>